<organism evidence="3 4">
    <name type="scientific">Castilleja foliolosa</name>
    <dbReference type="NCBI Taxonomy" id="1961234"/>
    <lineage>
        <taxon>Eukaryota</taxon>
        <taxon>Viridiplantae</taxon>
        <taxon>Streptophyta</taxon>
        <taxon>Embryophyta</taxon>
        <taxon>Tracheophyta</taxon>
        <taxon>Spermatophyta</taxon>
        <taxon>Magnoliopsida</taxon>
        <taxon>eudicotyledons</taxon>
        <taxon>Gunneridae</taxon>
        <taxon>Pentapetalae</taxon>
        <taxon>asterids</taxon>
        <taxon>lamiids</taxon>
        <taxon>Lamiales</taxon>
        <taxon>Orobanchaceae</taxon>
        <taxon>Pedicularideae</taxon>
        <taxon>Castillejinae</taxon>
        <taxon>Castilleja</taxon>
    </lineage>
</organism>
<dbReference type="PANTHER" id="PTHR33018">
    <property type="entry name" value="OS10G0338966 PROTEIN-RELATED"/>
    <property type="match status" value="1"/>
</dbReference>
<reference evidence="4" key="1">
    <citation type="journal article" date="2024" name="IScience">
        <title>Strigolactones Initiate the Formation of Haustorium-like Structures in Castilleja.</title>
        <authorList>
            <person name="Buerger M."/>
            <person name="Peterson D."/>
            <person name="Chory J."/>
        </authorList>
    </citation>
    <scope>NUCLEOTIDE SEQUENCE [LARGE SCALE GENOMIC DNA]</scope>
</reference>
<feature type="compositionally biased region" description="Basic residues" evidence="1">
    <location>
        <begin position="19"/>
        <end position="28"/>
    </location>
</feature>
<dbReference type="SUPFAM" id="SSF54001">
    <property type="entry name" value="Cysteine proteinases"/>
    <property type="match status" value="1"/>
</dbReference>
<gene>
    <name evidence="3" type="ORF">CASFOL_029171</name>
</gene>
<dbReference type="InterPro" id="IPR058352">
    <property type="entry name" value="DUF8039"/>
</dbReference>
<evidence type="ECO:0000259" key="2">
    <source>
        <dbReference type="Pfam" id="PF26133"/>
    </source>
</evidence>
<dbReference type="Pfam" id="PF26133">
    <property type="entry name" value="DUF8039"/>
    <property type="match status" value="1"/>
</dbReference>
<feature type="region of interest" description="Disordered" evidence="1">
    <location>
        <begin position="1"/>
        <end position="31"/>
    </location>
</feature>
<dbReference type="AlphaFoldDB" id="A0ABD3CBL2"/>
<accession>A0ABD3CBL2</accession>
<sequence>MEGGTGDDAQIAPSDQPKRTRAGRKSTRMARMTTRNPNKVRVLFDNSRFMPVGPEKTNIDNWSSYLGFLGRKEPSILISSWKKVPETTKELVWQGILEKFNIFVCDGEKEVEISQIDVKVQSRFKNKWLTYIGRRWAAFKTNLTTDYIYGNKNEPPYLNDYKFLDKVTWDAFVALRLTPEEKEKRKKGQEVQAHNKCPQRTSRGGYELLSRKIMDEKLKERQEASQDPSEVIPLPSPPTRHEQWKRARINKSGQYITPEVKDIAERIDSLEEQSSSGSFKASCTNDVLAVAIGKPDHPCRVRGVGRGYTVSSYFGRQRQVSGIVSREEFNNTVNTIAEMERKLQMILSSQTSSSREPLTPVVESAKGSNLSAAPNVMDCDDENDDEHIDEYELYLEDPQRRLVAYGEIHDLGSTIHNIKLKSDEVRVTVVRVVVEDAQVPFPTDEVTTVGEAPQNFIVWPRRLVEKIGRKGFSQKELFPKPNSQPNAPSDSLKTLWIAAVDINQPKYVCIEAEVVSREKVDVYISQEDIMGLLVSRKISITVMQFYNRYLYTVLRSSERSEKFGLISPLHGNCEEMLQTRIGEGNFECFIAPIYENNWHLMVLSPKHNYVAWFCFMQSRPTKRITTRIETAFNAYQLTKGTHIRQLKKLKWIFPKCCGKGENECGLFVMRHMLEIIKLDIVDSFEKAFNMGSPYSENDIDVVRRHWADGFLECYLPLKASNSELGFVVLGTC</sequence>
<protein>
    <recommendedName>
        <fullName evidence="2">DUF8039 domain-containing protein</fullName>
    </recommendedName>
</protein>
<dbReference type="Gene3D" id="3.40.395.10">
    <property type="entry name" value="Adenoviral Proteinase, Chain A"/>
    <property type="match status" value="1"/>
</dbReference>
<comment type="caution">
    <text evidence="3">The sequence shown here is derived from an EMBL/GenBank/DDBJ whole genome shotgun (WGS) entry which is preliminary data.</text>
</comment>
<dbReference type="PANTHER" id="PTHR33018:SF34">
    <property type="entry name" value="OS02G0472350 PROTEIN"/>
    <property type="match status" value="1"/>
</dbReference>
<name>A0ABD3CBL2_9LAMI</name>
<dbReference type="EMBL" id="JAVIJP010000040">
    <property type="protein sequence ID" value="KAL3626958.1"/>
    <property type="molecule type" value="Genomic_DNA"/>
</dbReference>
<evidence type="ECO:0000313" key="3">
    <source>
        <dbReference type="EMBL" id="KAL3626958.1"/>
    </source>
</evidence>
<dbReference type="InterPro" id="IPR038765">
    <property type="entry name" value="Papain-like_cys_pep_sf"/>
</dbReference>
<feature type="region of interest" description="Disordered" evidence="1">
    <location>
        <begin position="220"/>
        <end position="243"/>
    </location>
</feature>
<evidence type="ECO:0000313" key="4">
    <source>
        <dbReference type="Proteomes" id="UP001632038"/>
    </source>
</evidence>
<feature type="domain" description="DUF8039" evidence="2">
    <location>
        <begin position="397"/>
        <end position="464"/>
    </location>
</feature>
<dbReference type="Proteomes" id="UP001632038">
    <property type="component" value="Unassembled WGS sequence"/>
</dbReference>
<keyword evidence="4" id="KW-1185">Reference proteome</keyword>
<evidence type="ECO:0000256" key="1">
    <source>
        <dbReference type="SAM" id="MobiDB-lite"/>
    </source>
</evidence>
<proteinExistence type="predicted"/>